<dbReference type="EMBL" id="AP024525">
    <property type="protein sequence ID" value="BCT77328.1"/>
    <property type="molecule type" value="Genomic_DNA"/>
</dbReference>
<feature type="compositionally biased region" description="Polar residues" evidence="9">
    <location>
        <begin position="1"/>
        <end position="10"/>
    </location>
</feature>
<dbReference type="Gene3D" id="3.40.640.10">
    <property type="entry name" value="Type I PLP-dependent aspartate aminotransferase-like (Major domain)"/>
    <property type="match status" value="1"/>
</dbReference>
<dbReference type="Gene3D" id="3.90.1150.160">
    <property type="match status" value="1"/>
</dbReference>
<evidence type="ECO:0000313" key="11">
    <source>
        <dbReference type="Proteomes" id="UP001319861"/>
    </source>
</evidence>
<keyword evidence="11" id="KW-1185">Reference proteome</keyword>
<evidence type="ECO:0000256" key="2">
    <source>
        <dbReference type="ARBA" id="ARBA00009533"/>
    </source>
</evidence>
<evidence type="ECO:0000256" key="8">
    <source>
        <dbReference type="RuleBase" id="RU361171"/>
    </source>
</evidence>
<dbReference type="InterPro" id="IPR010107">
    <property type="entry name" value="Glutamate_decarboxylase"/>
</dbReference>
<evidence type="ECO:0000256" key="3">
    <source>
        <dbReference type="ARBA" id="ARBA00012421"/>
    </source>
</evidence>
<evidence type="ECO:0000256" key="5">
    <source>
        <dbReference type="ARBA" id="ARBA00023239"/>
    </source>
</evidence>
<evidence type="ECO:0000313" key="10">
    <source>
        <dbReference type="EMBL" id="BCT77328.1"/>
    </source>
</evidence>
<keyword evidence="5 7" id="KW-0456">Lyase</keyword>
<dbReference type="SUPFAM" id="SSF53383">
    <property type="entry name" value="PLP-dependent transferases"/>
    <property type="match status" value="1"/>
</dbReference>
<dbReference type="Gene3D" id="4.10.280.50">
    <property type="match status" value="1"/>
</dbReference>
<accession>A0ABN6FKT6</accession>
<proteinExistence type="inferred from homology"/>
<name>A0ABN6FKT6_SINCY</name>
<dbReference type="InterPro" id="IPR015421">
    <property type="entry name" value="PyrdxlP-dep_Trfase_major"/>
</dbReference>
<dbReference type="PANTHER" id="PTHR43321:SF3">
    <property type="entry name" value="GLUTAMATE DECARBOXYLASE"/>
    <property type="match status" value="1"/>
</dbReference>
<evidence type="ECO:0000256" key="1">
    <source>
        <dbReference type="ARBA" id="ARBA00001933"/>
    </source>
</evidence>
<dbReference type="NCBIfam" id="TIGR01788">
    <property type="entry name" value="Glu-decarb-GAD"/>
    <property type="match status" value="1"/>
</dbReference>
<keyword evidence="4 7" id="KW-0663">Pyridoxal phosphate</keyword>
<dbReference type="PANTHER" id="PTHR43321">
    <property type="entry name" value="GLUTAMATE DECARBOXYLASE"/>
    <property type="match status" value="1"/>
</dbReference>
<comment type="cofactor">
    <cofactor evidence="1 7">
        <name>pyridoxal 5'-phosphate</name>
        <dbReference type="ChEBI" id="CHEBI:597326"/>
    </cofactor>
</comment>
<keyword evidence="8" id="KW-0210">Decarboxylase</keyword>
<comment type="catalytic activity">
    <reaction evidence="6 8">
        <text>L-glutamate + H(+) = 4-aminobutanoate + CO2</text>
        <dbReference type="Rhea" id="RHEA:17785"/>
        <dbReference type="ChEBI" id="CHEBI:15378"/>
        <dbReference type="ChEBI" id="CHEBI:16526"/>
        <dbReference type="ChEBI" id="CHEBI:29985"/>
        <dbReference type="ChEBI" id="CHEBI:59888"/>
        <dbReference type="EC" id="4.1.1.15"/>
    </reaction>
</comment>
<evidence type="ECO:0000256" key="9">
    <source>
        <dbReference type="SAM" id="MobiDB-lite"/>
    </source>
</evidence>
<evidence type="ECO:0000256" key="6">
    <source>
        <dbReference type="ARBA" id="ARBA00048868"/>
    </source>
</evidence>
<evidence type="ECO:0000256" key="4">
    <source>
        <dbReference type="ARBA" id="ARBA00022898"/>
    </source>
</evidence>
<protein>
    <recommendedName>
        <fullName evidence="3 8">Glutamate decarboxylase</fullName>
        <ecNumber evidence="3 8">4.1.1.15</ecNumber>
    </recommendedName>
</protein>
<dbReference type="Pfam" id="PF00282">
    <property type="entry name" value="Pyridoxal_deC"/>
    <property type="match status" value="1"/>
</dbReference>
<feature type="region of interest" description="Disordered" evidence="9">
    <location>
        <begin position="1"/>
        <end position="23"/>
    </location>
</feature>
<evidence type="ECO:0000256" key="7">
    <source>
        <dbReference type="RuleBase" id="RU000382"/>
    </source>
</evidence>
<comment type="similarity">
    <text evidence="2 7">Belongs to the group II decarboxylase family.</text>
</comment>
<dbReference type="Proteomes" id="UP001319861">
    <property type="component" value="Chromosome"/>
</dbReference>
<gene>
    <name evidence="10" type="primary">gadB</name>
    <name evidence="10" type="ORF">SCMU_31700</name>
</gene>
<dbReference type="EC" id="4.1.1.15" evidence="3 8"/>
<sequence>MSATRSSFHPSSHGRGRSAHAAAEGDIDLNPLFSRPGEATEFPRFTLPQDESLPGTAYQVVHDDAMLDGNARLNLATFVGTWMEPEAARLYAETVDKNMIDKDEYPKTAEIEHRCWRMLADLWNAPEPEHAVGTSTIGSSEACMLAGLALKRRWQHARRAAGRPADRPNLVMSSAVQVCWEKFCNYWDVEPRFVPISREHRVLDGHGLEGYVDENTIGVVAIMGVTYTGMYEPVAEISRALDAIQASTGFDVPIHVDGASGAMIAPFLAPELEWDFRLPRVASINTSGHKYGLVYPGLGWVVWRDAAALPDDLVFHVSYLGGDMPTFALNFSRPGAQVLLQYYLFLRLGFEGYRAVHGACRDVAEYLAGEIGAMDAFELWNDGSDIPVFAWSLAQGHTDKWNLHHLSDRLRMNGWLVPAYPMPDGLADLTVQRIVVRNGFTRDLAASFLDDLRAAVAFLDAAETPFPDPGPAEAFHH</sequence>
<dbReference type="InterPro" id="IPR002129">
    <property type="entry name" value="PyrdxlP-dep_de-COase"/>
</dbReference>
<dbReference type="InterPro" id="IPR015424">
    <property type="entry name" value="PyrdxlP-dep_Trfase"/>
</dbReference>
<reference evidence="10 11" key="1">
    <citation type="journal article" date="2021" name="J. Biosci. Bioeng.">
        <title>Identification and characterization of a chc gene cluster responsible for the aromatization pathway of cyclohexanecarboxylate degradation in Sinomonas cyclohexanicum ATCC 51369.</title>
        <authorList>
            <person name="Yamamoto T."/>
            <person name="Hasegawa Y."/>
            <person name="Lau P.C.K."/>
            <person name="Iwaki H."/>
        </authorList>
    </citation>
    <scope>NUCLEOTIDE SEQUENCE [LARGE SCALE GENOMIC DNA]</scope>
    <source>
        <strain evidence="10 11">ATCC 51369</strain>
    </source>
</reference>
<organism evidence="10 11">
    <name type="scientific">Sinomonas cyclohexanicum</name>
    <name type="common">Corynebacterium cyclohexanicum</name>
    <dbReference type="NCBI Taxonomy" id="322009"/>
    <lineage>
        <taxon>Bacteria</taxon>
        <taxon>Bacillati</taxon>
        <taxon>Actinomycetota</taxon>
        <taxon>Actinomycetes</taxon>
        <taxon>Micrococcales</taxon>
        <taxon>Micrococcaceae</taxon>
        <taxon>Sinomonas</taxon>
    </lineage>
</organism>
<dbReference type="CDD" id="cd06450">
    <property type="entry name" value="DOPA_deC_like"/>
    <property type="match status" value="1"/>
</dbReference>